<dbReference type="PANTHER" id="PTHR42085:SF2">
    <property type="entry name" value="F-BOX DOMAIN-CONTAINING PROTEIN"/>
    <property type="match status" value="1"/>
</dbReference>
<dbReference type="AlphaFoldDB" id="A0A6A6TXL8"/>
<name>A0A6A6TXL8_9PEZI</name>
<reference evidence="1" key="1">
    <citation type="journal article" date="2020" name="Stud. Mycol.">
        <title>101 Dothideomycetes genomes: a test case for predicting lifestyles and emergence of pathogens.</title>
        <authorList>
            <person name="Haridas S."/>
            <person name="Albert R."/>
            <person name="Binder M."/>
            <person name="Bloem J."/>
            <person name="Labutti K."/>
            <person name="Salamov A."/>
            <person name="Andreopoulos B."/>
            <person name="Baker S."/>
            <person name="Barry K."/>
            <person name="Bills G."/>
            <person name="Bluhm B."/>
            <person name="Cannon C."/>
            <person name="Castanera R."/>
            <person name="Culley D."/>
            <person name="Daum C."/>
            <person name="Ezra D."/>
            <person name="Gonzalez J."/>
            <person name="Henrissat B."/>
            <person name="Kuo A."/>
            <person name="Liang C."/>
            <person name="Lipzen A."/>
            <person name="Lutzoni F."/>
            <person name="Magnuson J."/>
            <person name="Mondo S."/>
            <person name="Nolan M."/>
            <person name="Ohm R."/>
            <person name="Pangilinan J."/>
            <person name="Park H.-J."/>
            <person name="Ramirez L."/>
            <person name="Alfaro M."/>
            <person name="Sun H."/>
            <person name="Tritt A."/>
            <person name="Yoshinaga Y."/>
            <person name="Zwiers L.-H."/>
            <person name="Turgeon B."/>
            <person name="Goodwin S."/>
            <person name="Spatafora J."/>
            <person name="Crous P."/>
            <person name="Grigoriev I."/>
        </authorList>
    </citation>
    <scope>NUCLEOTIDE SEQUENCE</scope>
    <source>
        <strain evidence="1">CBS 115976</strain>
    </source>
</reference>
<organism evidence="1 2">
    <name type="scientific">Microthyrium microscopicum</name>
    <dbReference type="NCBI Taxonomy" id="703497"/>
    <lineage>
        <taxon>Eukaryota</taxon>
        <taxon>Fungi</taxon>
        <taxon>Dikarya</taxon>
        <taxon>Ascomycota</taxon>
        <taxon>Pezizomycotina</taxon>
        <taxon>Dothideomycetes</taxon>
        <taxon>Dothideomycetes incertae sedis</taxon>
        <taxon>Microthyriales</taxon>
        <taxon>Microthyriaceae</taxon>
        <taxon>Microthyrium</taxon>
    </lineage>
</organism>
<dbReference type="EMBL" id="MU004242">
    <property type="protein sequence ID" value="KAF2664562.1"/>
    <property type="molecule type" value="Genomic_DNA"/>
</dbReference>
<accession>A0A6A6TXL8</accession>
<sequence>MSSADGEDSELSFADWIDMANLSLSNSPASVSKDLSVDSIDPRRCYLQKVPPEIRLEIFRYLLVAPPGYYIHELLSESSWTKPDPEEHHNTDRVPNLIVYHPTNKNWMYDKEYPVCRKIYGRPINEVGQPFELYPQILATCKLFNSEAQYMLFSCNTFSLANPGIRLYRTWRVPFDLAEVQYNKSWTIKSLRLDFKFGGSQFERRDFWAYIDKFFPNVSQITGIISLEDVHVRCIMPEWLYCLARHMQTHASPKRLECLIYDTGLFSMTTRETDRHTYECSLNSMYAQPRVSQGDIAGPSESELNATLHPHVPSFVGHRLIMKRMKDLFYDNGYFQRNNNCWQWEFEIITSFRYPSCPQIIVKMIYNRNPGNTVLCRVTGDFGNMTRAEVLD</sequence>
<gene>
    <name evidence="1" type="ORF">BT63DRAFT_92245</name>
</gene>
<evidence type="ECO:0008006" key="3">
    <source>
        <dbReference type="Google" id="ProtNLM"/>
    </source>
</evidence>
<proteinExistence type="predicted"/>
<protein>
    <recommendedName>
        <fullName evidence="3">F-box domain-containing protein</fullName>
    </recommendedName>
</protein>
<dbReference type="Proteomes" id="UP000799302">
    <property type="component" value="Unassembled WGS sequence"/>
</dbReference>
<dbReference type="OrthoDB" id="2951834at2759"/>
<evidence type="ECO:0000313" key="2">
    <source>
        <dbReference type="Proteomes" id="UP000799302"/>
    </source>
</evidence>
<dbReference type="PANTHER" id="PTHR42085">
    <property type="entry name" value="F-BOX DOMAIN-CONTAINING PROTEIN"/>
    <property type="match status" value="1"/>
</dbReference>
<dbReference type="InterPro" id="IPR038883">
    <property type="entry name" value="AN11006-like"/>
</dbReference>
<evidence type="ECO:0000313" key="1">
    <source>
        <dbReference type="EMBL" id="KAF2664562.1"/>
    </source>
</evidence>
<keyword evidence="2" id="KW-1185">Reference proteome</keyword>